<organism evidence="1 2">
    <name type="scientific">Panagrolaimus sp. PS1159</name>
    <dbReference type="NCBI Taxonomy" id="55785"/>
    <lineage>
        <taxon>Eukaryota</taxon>
        <taxon>Metazoa</taxon>
        <taxon>Ecdysozoa</taxon>
        <taxon>Nematoda</taxon>
        <taxon>Chromadorea</taxon>
        <taxon>Rhabditida</taxon>
        <taxon>Tylenchina</taxon>
        <taxon>Panagrolaimomorpha</taxon>
        <taxon>Panagrolaimoidea</taxon>
        <taxon>Panagrolaimidae</taxon>
        <taxon>Panagrolaimus</taxon>
    </lineage>
</organism>
<proteinExistence type="predicted"/>
<accession>A0AC35FTU7</accession>
<protein>
    <submittedName>
        <fullName evidence="2">Cytochrome b-c1 complex subunit 6</fullName>
    </submittedName>
</protein>
<name>A0AC35FTU7_9BILA</name>
<dbReference type="WBParaSite" id="PS1159_v2.g20802.t1">
    <property type="protein sequence ID" value="PS1159_v2.g20802.t1"/>
    <property type="gene ID" value="PS1159_v2.g20802"/>
</dbReference>
<sequence length="73" mass="8588">MGHDEPLEENVDQLGQYRERCADHVTKFKELLDECNDRVNSRTKTEETCHQEMVDYIHHLDHCAMPKAFASLK</sequence>
<evidence type="ECO:0000313" key="2">
    <source>
        <dbReference type="WBParaSite" id="PS1159_v2.g20802.t1"/>
    </source>
</evidence>
<reference evidence="2" key="1">
    <citation type="submission" date="2022-11" db="UniProtKB">
        <authorList>
            <consortium name="WormBaseParasite"/>
        </authorList>
    </citation>
    <scope>IDENTIFICATION</scope>
</reference>
<dbReference type="Proteomes" id="UP000887580">
    <property type="component" value="Unplaced"/>
</dbReference>
<evidence type="ECO:0000313" key="1">
    <source>
        <dbReference type="Proteomes" id="UP000887580"/>
    </source>
</evidence>